<accession>A0A8H7WAC0</accession>
<feature type="compositionally biased region" description="Basic and acidic residues" evidence="2">
    <location>
        <begin position="105"/>
        <end position="117"/>
    </location>
</feature>
<dbReference type="Gene3D" id="1.20.58.2150">
    <property type="match status" value="1"/>
</dbReference>
<dbReference type="Gene3D" id="2.60.120.1620">
    <property type="match status" value="1"/>
</dbReference>
<dbReference type="PANTHER" id="PTHR37842">
    <property type="match status" value="1"/>
</dbReference>
<comment type="caution">
    <text evidence="5">The sequence shown here is derived from an EMBL/GenBank/DDBJ whole genome shotgun (WGS) entry which is preliminary data.</text>
</comment>
<dbReference type="Gene3D" id="3.20.20.520">
    <property type="entry name" value="Glycosyl hydrolase family 115"/>
    <property type="match status" value="1"/>
</dbReference>
<gene>
    <name evidence="5" type="ORF">IFR04_009229</name>
</gene>
<dbReference type="PANTHER" id="PTHR37842:SF2">
    <property type="entry name" value="GYLCOSYL HYDROLASE 115 C-TERMINAL DOMAIN-CONTAINING PROTEIN"/>
    <property type="match status" value="1"/>
</dbReference>
<evidence type="ECO:0000259" key="4">
    <source>
        <dbReference type="Pfam" id="PF17829"/>
    </source>
</evidence>
<feature type="chain" id="PRO_5034150805" description="Gylcosyl hydrolase 115 C-terminal domain-containing protein" evidence="3">
    <location>
        <begin position="20"/>
        <end position="1132"/>
    </location>
</feature>
<dbReference type="Pfam" id="PF17829">
    <property type="entry name" value="GH115_C"/>
    <property type="match status" value="1"/>
</dbReference>
<sequence length="1132" mass="123794">MKSPSLLLALGLLTHHVSALGQSSPVTTDSGSGGLLKLAGGGVNGQILLSADDWWGVLRAAQDLAGDFGKVTGKNLTLGNWVGGNSTSALNTTKTKRALDLSEREFEERSDVEKREWSAPPAGKSVPTMTPSWESKHRDPPMSSEHEAVVADAKAAGTTVYYKFQPVTSFVNYTLGPEQNFTGPTLLTKSSAKTVIIAGTISKSSLIDSLISSGKLDVSPIAGKWESFISQVIVSPIPGVDKALVIAGSDLRGTVYGLYDVSEGMGVSPWYWWADVPVKRKNGVWAKEGRKVQKAPSVKYRGIFINDEQPGLTDWANDNYERGKWGPGFNHYYHPRVFELLLRLRANYFWPAMWGSMFNVDDTANQPLADAFGIVMGSSHTEPMMRATNEWNNFGKQYGGSGVWAYDSNNASIKPFFKYGAQRAAPYAASSLFTVAMRGSHDTSIPLIDSEAVIVLENVVKAQREILTEVFPNTNVSDIPQMWCLYKEVQSYYEQLGLTVPEDITLLWTDDNFGNIRRLPLANETSRSGGAGVYYHVDYVGDPRSYKWINTIQLSKTVEQMQLAYARQADRIWILNVGDLKALEVPINHFLDLAYDTPKWGYDSTPTWIKLWATREFGAEHSDAVTSIMDRYGMYAARRKYELLDPSFYSVLNYNEADAILAQWESLADDAQGVYDDLDRSAKAAFYELVLQPVLGGQAVNQIYIWAAKNAHWTIQKRNSANDAAMDVLKAFKKDAQLTARYHDLLDGKWNHILDQTHLGYTGYWQQPMRNTAPPLSFVQELETSLAGNIGVGVEASNATVAGDDAYHANSGGTLMLPPMDPYGPKTRWIDMFARGVAGCQWTLSPWAPYVLLSEKTGYAGGENGTDTRVYVSIDWAKAPAAPNTTTVNINVTSSCGTGWGNYNAPMIQVPVTNVAVPSDFTGFVESDKHISIEAEHSSRNTAVKGVSYVTLPSHGRTLSGVTLMPVLAPSQPAGTGPVLEYDIYTFTNTSVANVTLLLSPSLNQNGGDRPLKYGIAFDSETPQVKQFVGNWTGGGSPPGWLGAVSDSVWGMTASGNTTTTKHNLSKTGKHTLKIWAVEPGVIFQKIIIDFGGVRSSYLGPPESFRSGVDRVGTYKGENFAGVEVRDVVSTG</sequence>
<organism evidence="5 6">
    <name type="scientific">Cadophora malorum</name>
    <dbReference type="NCBI Taxonomy" id="108018"/>
    <lineage>
        <taxon>Eukaryota</taxon>
        <taxon>Fungi</taxon>
        <taxon>Dikarya</taxon>
        <taxon>Ascomycota</taxon>
        <taxon>Pezizomycotina</taxon>
        <taxon>Leotiomycetes</taxon>
        <taxon>Helotiales</taxon>
        <taxon>Ploettnerulaceae</taxon>
        <taxon>Cadophora</taxon>
    </lineage>
</organism>
<keyword evidence="3" id="KW-0732">Signal</keyword>
<evidence type="ECO:0000256" key="3">
    <source>
        <dbReference type="SAM" id="SignalP"/>
    </source>
</evidence>
<reference evidence="5" key="1">
    <citation type="submission" date="2021-02" db="EMBL/GenBank/DDBJ databases">
        <title>Genome sequence Cadophora malorum strain M34.</title>
        <authorList>
            <person name="Stefanovic E."/>
            <person name="Vu D."/>
            <person name="Scully C."/>
            <person name="Dijksterhuis J."/>
            <person name="Roader J."/>
            <person name="Houbraken J."/>
        </authorList>
    </citation>
    <scope>NUCLEOTIDE SEQUENCE</scope>
    <source>
        <strain evidence="5">M34</strain>
    </source>
</reference>
<dbReference type="Gene3D" id="3.30.379.10">
    <property type="entry name" value="Chitobiase/beta-hexosaminidase domain 2-like"/>
    <property type="match status" value="1"/>
</dbReference>
<feature type="region of interest" description="Disordered" evidence="2">
    <location>
        <begin position="105"/>
        <end position="142"/>
    </location>
</feature>
<dbReference type="Proteomes" id="UP000664132">
    <property type="component" value="Unassembled WGS sequence"/>
</dbReference>
<dbReference type="InterPro" id="IPR042301">
    <property type="entry name" value="GH115_sf"/>
</dbReference>
<name>A0A8H7WAC0_9HELO</name>
<dbReference type="Pfam" id="PF15979">
    <property type="entry name" value="Glyco_hydro_115"/>
    <property type="match status" value="1"/>
</dbReference>
<evidence type="ECO:0000313" key="5">
    <source>
        <dbReference type="EMBL" id="KAG4417659.1"/>
    </source>
</evidence>
<evidence type="ECO:0000256" key="2">
    <source>
        <dbReference type="SAM" id="MobiDB-lite"/>
    </source>
</evidence>
<keyword evidence="1" id="KW-0378">Hydrolase</keyword>
<dbReference type="OrthoDB" id="4849794at2759"/>
<evidence type="ECO:0000313" key="6">
    <source>
        <dbReference type="Proteomes" id="UP000664132"/>
    </source>
</evidence>
<dbReference type="AlphaFoldDB" id="A0A8H7WAC0"/>
<protein>
    <recommendedName>
        <fullName evidence="4">Gylcosyl hydrolase 115 C-terminal domain-containing protein</fullName>
    </recommendedName>
</protein>
<feature type="signal peptide" evidence="3">
    <location>
        <begin position="1"/>
        <end position="19"/>
    </location>
</feature>
<keyword evidence="6" id="KW-1185">Reference proteome</keyword>
<proteinExistence type="predicted"/>
<dbReference type="EMBL" id="JAFJYH010000149">
    <property type="protein sequence ID" value="KAG4417659.1"/>
    <property type="molecule type" value="Genomic_DNA"/>
</dbReference>
<dbReference type="InterPro" id="IPR041437">
    <property type="entry name" value="GH115_C"/>
</dbReference>
<dbReference type="InterPro" id="IPR029018">
    <property type="entry name" value="Hex-like_dom2"/>
</dbReference>
<dbReference type="InterPro" id="IPR031924">
    <property type="entry name" value="GH115"/>
</dbReference>
<evidence type="ECO:0000256" key="1">
    <source>
        <dbReference type="ARBA" id="ARBA00022801"/>
    </source>
</evidence>
<dbReference type="GO" id="GO:0016787">
    <property type="term" value="F:hydrolase activity"/>
    <property type="evidence" value="ECO:0007669"/>
    <property type="project" value="UniProtKB-KW"/>
</dbReference>
<feature type="domain" description="Gylcosyl hydrolase 115 C-terminal" evidence="4">
    <location>
        <begin position="923"/>
        <end position="1103"/>
    </location>
</feature>